<dbReference type="Proteomes" id="UP000217210">
    <property type="component" value="Chromosome"/>
</dbReference>
<evidence type="ECO:0000313" key="7">
    <source>
        <dbReference type="EMBL" id="ASY23970.1"/>
    </source>
</evidence>
<keyword evidence="1 2" id="KW-0663">Pyridoxal phosphate</keyword>
<dbReference type="PANTHER" id="PTHR10146:SF14">
    <property type="entry name" value="PYRIDOXAL PHOSPHATE HOMEOSTASIS PROTEIN"/>
    <property type="match status" value="1"/>
</dbReference>
<evidence type="ECO:0000256" key="4">
    <source>
        <dbReference type="RuleBase" id="RU004514"/>
    </source>
</evidence>
<evidence type="ECO:0000256" key="1">
    <source>
        <dbReference type="ARBA" id="ARBA00022898"/>
    </source>
</evidence>
<dbReference type="EMBL" id="CP016779">
    <property type="protein sequence ID" value="ASY23970.1"/>
    <property type="molecule type" value="Genomic_DNA"/>
</dbReference>
<dbReference type="Pfam" id="PF01168">
    <property type="entry name" value="Ala_racemase_N"/>
    <property type="match status" value="1"/>
</dbReference>
<organism evidence="7 8">
    <name type="scientific">Candidatus Nanopelagicus abundans</name>
    <dbReference type="NCBI Taxonomy" id="1884916"/>
    <lineage>
        <taxon>Bacteria</taxon>
        <taxon>Bacillati</taxon>
        <taxon>Actinomycetota</taxon>
        <taxon>Actinomycetes</taxon>
        <taxon>Candidatus Nanopelagicales</taxon>
        <taxon>Candidatus Nanopelagicaceae</taxon>
        <taxon>Candidatus Nanopelagicus</taxon>
    </lineage>
</organism>
<evidence type="ECO:0000313" key="8">
    <source>
        <dbReference type="Proteomes" id="UP000217210"/>
    </source>
</evidence>
<comment type="cofactor">
    <cofactor evidence="3">
        <name>pyridoxal 5'-phosphate</name>
        <dbReference type="ChEBI" id="CHEBI:597326"/>
    </cofactor>
</comment>
<sequence>MNRIDEISANLEKVNEQIKLAAEKANRSTGEITLIAVTKTFPVSDIEILYSLGIREFGENRDQEASGKVSLLPDDVKWHFQGQIQSNKLKSITSWASYIHSVDQLKYAQIISQHSGGIEKPIFIQVSLDKPPQSRSGVNPSDLIELAGAISELPGISLQGLMAVAPVDSPAEEAFAELVAIRSDFLRTFPAAKSLSIGMSGDYQIAIKYGATHIRIGSSILGIRSPIA</sequence>
<feature type="domain" description="Alanine racemase N-terminal" evidence="6">
    <location>
        <begin position="11"/>
        <end position="224"/>
    </location>
</feature>
<comment type="similarity">
    <text evidence="2 4">Belongs to the pyridoxal phosphate-binding protein YggS/PROSC family.</text>
</comment>
<dbReference type="PIRSF" id="PIRSF004848">
    <property type="entry name" value="YBL036c_PLPDEIII"/>
    <property type="match status" value="1"/>
</dbReference>
<dbReference type="Gene3D" id="3.20.20.10">
    <property type="entry name" value="Alanine racemase"/>
    <property type="match status" value="1"/>
</dbReference>
<dbReference type="InterPro" id="IPR011078">
    <property type="entry name" value="PyrdxlP_homeostasis"/>
</dbReference>
<reference evidence="7 8" key="1">
    <citation type="submission" date="2016-07" db="EMBL/GenBank/DDBJ databases">
        <title>High microdiversification within the ubiquitous acI lineage of Actinobacteria.</title>
        <authorList>
            <person name="Neuenschwander S.M."/>
            <person name="Salcher M."/>
            <person name="Ghai R."/>
            <person name="Pernthaler J."/>
        </authorList>
    </citation>
    <scope>NUCLEOTIDE SEQUENCE [LARGE SCALE GENOMIC DNA]</scope>
    <source>
        <strain evidence="7">MMS-IIB-91</strain>
    </source>
</reference>
<dbReference type="PANTHER" id="PTHR10146">
    <property type="entry name" value="PROLINE SYNTHETASE CO-TRANSCRIBED BACTERIAL HOMOLOG PROTEIN"/>
    <property type="match status" value="1"/>
</dbReference>
<dbReference type="KEGG" id="nab:B1sIIB91_03485"/>
<evidence type="ECO:0000256" key="5">
    <source>
        <dbReference type="SAM" id="Coils"/>
    </source>
</evidence>
<evidence type="ECO:0000259" key="6">
    <source>
        <dbReference type="Pfam" id="PF01168"/>
    </source>
</evidence>
<gene>
    <name evidence="7" type="ORF">B1sIIB91_03485</name>
</gene>
<keyword evidence="5" id="KW-0175">Coiled coil</keyword>
<proteinExistence type="inferred from homology"/>
<feature type="modified residue" description="N6-(pyridoxal phosphate)lysine" evidence="2 3">
    <location>
        <position position="39"/>
    </location>
</feature>
<dbReference type="SUPFAM" id="SSF51419">
    <property type="entry name" value="PLP-binding barrel"/>
    <property type="match status" value="1"/>
</dbReference>
<feature type="coiled-coil region" evidence="5">
    <location>
        <begin position="4"/>
        <end position="31"/>
    </location>
</feature>
<dbReference type="AlphaFoldDB" id="A0A249L4E7"/>
<dbReference type="GO" id="GO:0030170">
    <property type="term" value="F:pyridoxal phosphate binding"/>
    <property type="evidence" value="ECO:0007669"/>
    <property type="project" value="UniProtKB-UniRule"/>
</dbReference>
<name>A0A249L4E7_9ACTN</name>
<comment type="function">
    <text evidence="2">Pyridoxal 5'-phosphate (PLP)-binding protein, which is involved in PLP homeostasis.</text>
</comment>
<dbReference type="OrthoDB" id="9804072at2"/>
<dbReference type="InterPro" id="IPR001608">
    <property type="entry name" value="Ala_racemase_N"/>
</dbReference>
<dbReference type="HAMAP" id="MF_02087">
    <property type="entry name" value="PLP_homeostasis"/>
    <property type="match status" value="1"/>
</dbReference>
<dbReference type="CDD" id="cd00635">
    <property type="entry name" value="PLPDE_III_YBL036c_like"/>
    <property type="match status" value="1"/>
</dbReference>
<protein>
    <recommendedName>
        <fullName evidence="2">Pyridoxal phosphate homeostasis protein</fullName>
        <shortName evidence="2">PLP homeostasis protein</shortName>
    </recommendedName>
</protein>
<dbReference type="NCBIfam" id="TIGR00044">
    <property type="entry name" value="YggS family pyridoxal phosphate-dependent enzyme"/>
    <property type="match status" value="1"/>
</dbReference>
<dbReference type="InterPro" id="IPR029066">
    <property type="entry name" value="PLP-binding_barrel"/>
</dbReference>
<dbReference type="RefSeq" id="WP_095688231.1">
    <property type="nucleotide sequence ID" value="NZ_CP016779.1"/>
</dbReference>
<evidence type="ECO:0000256" key="3">
    <source>
        <dbReference type="PIRSR" id="PIRSR004848-1"/>
    </source>
</evidence>
<accession>A0A249L4E7</accession>
<evidence type="ECO:0000256" key="2">
    <source>
        <dbReference type="HAMAP-Rule" id="MF_02087"/>
    </source>
</evidence>
<keyword evidence="8" id="KW-1185">Reference proteome</keyword>